<protein>
    <submittedName>
        <fullName evidence="1">Uncharacterized protein</fullName>
    </submittedName>
</protein>
<organism evidence="1 2">
    <name type="scientific">Sphingobacterium siyangense</name>
    <dbReference type="NCBI Taxonomy" id="459529"/>
    <lineage>
        <taxon>Bacteria</taxon>
        <taxon>Pseudomonadati</taxon>
        <taxon>Bacteroidota</taxon>
        <taxon>Sphingobacteriia</taxon>
        <taxon>Sphingobacteriales</taxon>
        <taxon>Sphingobacteriaceae</taxon>
        <taxon>Sphingobacterium</taxon>
    </lineage>
</organism>
<evidence type="ECO:0000313" key="1">
    <source>
        <dbReference type="EMBL" id="RKF30210.1"/>
    </source>
</evidence>
<proteinExistence type="predicted"/>
<dbReference type="AlphaFoldDB" id="A0A420FB85"/>
<name>A0A420FB85_9SPHI</name>
<sequence>MITSLYPLMLLIETFVHISPSSRTKQLEAIASACTEHLNDALAIHRQYTHADQAIRGIQLYHTQLLRLHEVLYTCCDLSISEELNTLHRVEELLESVEFLFKKDINPLTPLPQHHEKRIRQYIDLHLEDSLERLRLKQIPQAYLDEVYSAIESLFQRGKIPYLQYHHQHYLVQLIDALRQLGQDERQHKNWPSRFLILMINFNFNHIGFLNRWKEFYEADPAATDNLLRYPQHFSAIPGFAYDPNRSTLLMLMCQYIEMETADDKSSSAVPYRFIHSNLNGKELKLWLHLCVKAKVMRSSEKKEAAEEFSKLVKTKEGILLSIHSLTKMDRGSEFPAAVHLRKVLKTMLNELHEKFPELNG</sequence>
<dbReference type="RefSeq" id="WP_120336737.1">
    <property type="nucleotide sequence ID" value="NZ_MCAQ01000030.1"/>
</dbReference>
<evidence type="ECO:0000313" key="2">
    <source>
        <dbReference type="Proteomes" id="UP000286402"/>
    </source>
</evidence>
<gene>
    <name evidence="1" type="ORF">BCY89_20650</name>
</gene>
<dbReference type="Proteomes" id="UP000286402">
    <property type="component" value="Unassembled WGS sequence"/>
</dbReference>
<accession>A0A420FB85</accession>
<dbReference type="EMBL" id="MCAQ01000030">
    <property type="protein sequence ID" value="RKF30210.1"/>
    <property type="molecule type" value="Genomic_DNA"/>
</dbReference>
<reference evidence="1 2" key="1">
    <citation type="submission" date="2016-07" db="EMBL/GenBank/DDBJ databases">
        <title>Genome analysis of Sphingobacterium siyangense T12B17.</title>
        <authorList>
            <person name="Xu D."/>
            <person name="Su Y."/>
            <person name="Zheng S."/>
        </authorList>
    </citation>
    <scope>NUCLEOTIDE SEQUENCE [LARGE SCALE GENOMIC DNA]</scope>
    <source>
        <strain evidence="1 2">T12B17</strain>
    </source>
</reference>
<keyword evidence="2" id="KW-1185">Reference proteome</keyword>
<comment type="caution">
    <text evidence="1">The sequence shown here is derived from an EMBL/GenBank/DDBJ whole genome shotgun (WGS) entry which is preliminary data.</text>
</comment>